<accession>A0ABQ7JBC5</accession>
<proteinExistence type="predicted"/>
<organism evidence="2 3">
    <name type="scientific">Cardiosporidium cionae</name>
    <dbReference type="NCBI Taxonomy" id="476202"/>
    <lineage>
        <taxon>Eukaryota</taxon>
        <taxon>Sar</taxon>
        <taxon>Alveolata</taxon>
        <taxon>Apicomplexa</taxon>
        <taxon>Aconoidasida</taxon>
        <taxon>Nephromycida</taxon>
        <taxon>Cardiosporidium</taxon>
    </lineage>
</organism>
<evidence type="ECO:0000313" key="3">
    <source>
        <dbReference type="Proteomes" id="UP000823046"/>
    </source>
</evidence>
<dbReference type="InterPro" id="IPR042095">
    <property type="entry name" value="SUMF_sf"/>
</dbReference>
<comment type="caution">
    <text evidence="2">The sequence shown here is derived from an EMBL/GenBank/DDBJ whole genome shotgun (WGS) entry which is preliminary data.</text>
</comment>
<dbReference type="EMBL" id="JADAQX010000207">
    <property type="protein sequence ID" value="KAF8821250.1"/>
    <property type="molecule type" value="Genomic_DNA"/>
</dbReference>
<dbReference type="Gene3D" id="3.40.50.150">
    <property type="entry name" value="Vaccinia Virus protein VP39"/>
    <property type="match status" value="2"/>
</dbReference>
<dbReference type="PANTHER" id="PTHR23150:SF26">
    <property type="entry name" value="GENERIC METHYLTRANSFERASE"/>
    <property type="match status" value="1"/>
</dbReference>
<dbReference type="Pfam" id="PF03781">
    <property type="entry name" value="FGE-sulfatase"/>
    <property type="match status" value="1"/>
</dbReference>
<protein>
    <recommendedName>
        <fullName evidence="1">Sulfatase-modifying factor enzyme-like domain-containing protein</fullName>
    </recommendedName>
</protein>
<dbReference type="Gene3D" id="3.90.1580.10">
    <property type="entry name" value="paralog of FGE (formylglycine-generating enzyme)"/>
    <property type="match status" value="1"/>
</dbReference>
<sequence>MTDVAVRHFLEGKVDESRKLFFTKTVLLHSNDAVGKRQEIRNYFDLTWQLYEKLFDIISSPIGYYVKAEPLRHPLIFYMGHTAAFYINKLNLGRYLHRRVDPVIESACAVGVDEMSWDDLDCAHYEWPSESEALQDPNRATEFLERIRSFRNEVKKLVFHVIDTGTLELPIIKNSVFWVILMGIEHERIHLETSSMIIRRLPLKYISPNPLWKICEEGMFREDPPSSLPFENSLIGVASTTVNKGRRWDSTNDVYGWDNEFGSYSSKIDSFKASKYLVTNREYLEFYEAGGYNKQEFWTNEGWHWLSDTNVKHPIFWIGLPGNGWRLRLMTTEIPMAWDWPVEVNFLEAKAFCNWKAMQLQNSNIRLPTSDEWFALRDQIHTDQPYWDIAPGNINLEYWASSCPVNKFQQTPSGFYDVIGNVWQHTESLIDVLDGFTVHALYDDFTTPTINGCHNEMKGGCWISTGSEATRNSQIGFRRHFYQHSGFRYVESSNTFCTTVCPYESDPINCAELFVHYEISEATGRNYPVELVKECISAACKIAGITKSKALEIGCGAGRVSFELARHFSCVQGTDTTARLFRLAQNLKDCGRIRYLLPDEGELVSYRNVQSSDLQLGSELERVSFHQIDPSATLNPKFHSFELVCISGVLELAAWKVALENICKMVVSFPPESRKTLLVLTHSGIKEIHAPIGIGGVLFSKDENTRLENSLCTSDCNLENFFRKYNIKRAFPSKDLLRACRNTARRQEIRLVNVSFWIYDELDGTTEQNGCPDEISISMSPLVHSHSAEASTANSYENSAVLDMYLDFHYDKDCHFSVKNYPVACAQKCIEKFLMHGMKRNEGMKKRALELGGGIGRVSLELAREFDEVIFSDFSQSFVQATQRLLSGETLEYSVCITGSAGSKRNVNLEELGYAKIRDRVCAKKIDAMHLPSAAELYGKFDLIFAGNLIDRLPNPFVFLEDVGKLLNVGGLLVISSPYTWLSDWTARENWIGGFKRDAEDYRTITGLRNFLLVDSSFEGLKSYQEIGIPEDIKFVIRESSSCFQYSSAEFSVWKYLGER</sequence>
<dbReference type="Pfam" id="PF13489">
    <property type="entry name" value="Methyltransf_23"/>
    <property type="match status" value="1"/>
</dbReference>
<dbReference type="CDD" id="cd02440">
    <property type="entry name" value="AdoMet_MTases"/>
    <property type="match status" value="1"/>
</dbReference>
<dbReference type="NCBIfam" id="TIGR04344">
    <property type="entry name" value="ovoA_Nterm"/>
    <property type="match status" value="1"/>
</dbReference>
<keyword evidence="3" id="KW-1185">Reference proteome</keyword>
<evidence type="ECO:0000259" key="1">
    <source>
        <dbReference type="Pfam" id="PF03781"/>
    </source>
</evidence>
<dbReference type="InterPro" id="IPR029063">
    <property type="entry name" value="SAM-dependent_MTases_sf"/>
</dbReference>
<evidence type="ECO:0000313" key="2">
    <source>
        <dbReference type="EMBL" id="KAF8821250.1"/>
    </source>
</evidence>
<dbReference type="SUPFAM" id="SSF53335">
    <property type="entry name" value="S-adenosyl-L-methionine-dependent methyltransferases"/>
    <property type="match status" value="2"/>
</dbReference>
<dbReference type="SUPFAM" id="SSF56436">
    <property type="entry name" value="C-type lectin-like"/>
    <property type="match status" value="1"/>
</dbReference>
<dbReference type="InterPro" id="IPR005532">
    <property type="entry name" value="SUMF_dom"/>
</dbReference>
<dbReference type="Proteomes" id="UP000823046">
    <property type="component" value="Unassembled WGS sequence"/>
</dbReference>
<gene>
    <name evidence="2" type="ORF">IE077_002260</name>
</gene>
<name>A0ABQ7JBC5_9APIC</name>
<dbReference type="InterPro" id="IPR027577">
    <property type="entry name" value="OvoA_Nterm"/>
</dbReference>
<dbReference type="PANTHER" id="PTHR23150">
    <property type="entry name" value="SULFATASE MODIFYING FACTOR 1, 2"/>
    <property type="match status" value="1"/>
</dbReference>
<feature type="domain" description="Sulfatase-modifying factor enzyme-like" evidence="1">
    <location>
        <begin position="252"/>
        <end position="490"/>
    </location>
</feature>
<dbReference type="InterPro" id="IPR027625">
    <property type="entry name" value="OvoA_Cterm"/>
</dbReference>
<dbReference type="InterPro" id="IPR051043">
    <property type="entry name" value="Sulfatase_Mod_Factor_Kinase"/>
</dbReference>
<dbReference type="NCBIfam" id="TIGR04345">
    <property type="entry name" value="ovoA_Cterm"/>
    <property type="match status" value="1"/>
</dbReference>
<dbReference type="InterPro" id="IPR016187">
    <property type="entry name" value="CTDL_fold"/>
</dbReference>
<reference evidence="2 3" key="1">
    <citation type="journal article" date="2020" name="bioRxiv">
        <title>Metabolic contributions of an alphaproteobacterial endosymbiont in the apicomplexan Cardiosporidium cionae.</title>
        <authorList>
            <person name="Hunter E.S."/>
            <person name="Paight C.J."/>
            <person name="Lane C.E."/>
        </authorList>
    </citation>
    <scope>NUCLEOTIDE SEQUENCE [LARGE SCALE GENOMIC DNA]</scope>
    <source>
        <strain evidence="2">ESH_2018</strain>
    </source>
</reference>